<reference evidence="2" key="1">
    <citation type="journal article" date="2019" name="Int. J. Syst. Evol. Microbiol.">
        <title>The Global Catalogue of Microorganisms (GCM) 10K type strain sequencing project: providing services to taxonomists for standard genome sequencing and annotation.</title>
        <authorList>
            <consortium name="The Broad Institute Genomics Platform"/>
            <consortium name="The Broad Institute Genome Sequencing Center for Infectious Disease"/>
            <person name="Wu L."/>
            <person name="Ma J."/>
        </authorList>
    </citation>
    <scope>NUCLEOTIDE SEQUENCE [LARGE SCALE GENOMIC DNA]</scope>
    <source>
        <strain evidence="2">JCM 31696</strain>
    </source>
</reference>
<evidence type="ECO:0008006" key="3">
    <source>
        <dbReference type="Google" id="ProtNLM"/>
    </source>
</evidence>
<comment type="caution">
    <text evidence="1">The sequence shown here is derived from an EMBL/GenBank/DDBJ whole genome shotgun (WGS) entry which is preliminary data.</text>
</comment>
<dbReference type="EMBL" id="JBHTIR010004359">
    <property type="protein sequence ID" value="MFD0857112.1"/>
    <property type="molecule type" value="Genomic_DNA"/>
</dbReference>
<dbReference type="InterPro" id="IPR032710">
    <property type="entry name" value="NTF2-like_dom_sf"/>
</dbReference>
<accession>A0ABW3CT35</accession>
<protein>
    <recommendedName>
        <fullName evidence="3">SnoaL-like domain-containing protein</fullName>
    </recommendedName>
</protein>
<keyword evidence="2" id="KW-1185">Reference proteome</keyword>
<gene>
    <name evidence="1" type="ORF">ACFQ07_33200</name>
</gene>
<dbReference type="SUPFAM" id="SSF54427">
    <property type="entry name" value="NTF2-like"/>
    <property type="match status" value="1"/>
</dbReference>
<organism evidence="1 2">
    <name type="scientific">Actinomadura adrarensis</name>
    <dbReference type="NCBI Taxonomy" id="1819600"/>
    <lineage>
        <taxon>Bacteria</taxon>
        <taxon>Bacillati</taxon>
        <taxon>Actinomycetota</taxon>
        <taxon>Actinomycetes</taxon>
        <taxon>Streptosporangiales</taxon>
        <taxon>Thermomonosporaceae</taxon>
        <taxon>Actinomadura</taxon>
    </lineage>
</organism>
<sequence length="156" mass="17473">MPLHQISEVIDDYTGNARAVLEYALTTEHIVDSAKRPGFAADSWAPLAALVAVEEFVRVGNFKEVMTWDEYIAFLTGWAPTADWDCSFKRVTETPGLVFLELEERSTTGDYKAVVNSVSVYEFTATGKIRHIDVYLQMAMPSPEILKTYEGIDIAE</sequence>
<evidence type="ECO:0000313" key="1">
    <source>
        <dbReference type="EMBL" id="MFD0857112.1"/>
    </source>
</evidence>
<dbReference type="Proteomes" id="UP001597083">
    <property type="component" value="Unassembled WGS sequence"/>
</dbReference>
<evidence type="ECO:0000313" key="2">
    <source>
        <dbReference type="Proteomes" id="UP001597083"/>
    </source>
</evidence>
<proteinExistence type="predicted"/>
<name>A0ABW3CT35_9ACTN</name>